<sequence>MIQTLLVDDEPMALSNLKYILKSFPAFNVAGACAVPEDALEFCANHEVDVVFMDIEMPRIKGMELMAKMREIRPALVVVFVTAYRDYAIRAFETNAQDYLLKPITMERMAITARKVEQQLQLLRSAAKHSSERGNANDYIFGKNAGSTYLLSPEEILYFTTESKNVVAVTPNGVYILQHSLSYLESRLPKQLFFRCHTAYIVNLKKIEYIAPRFRNAYSIKIVGITKTVPVSRTFAKNLKQRVSTMDIMMSLDRDDPI</sequence>
<dbReference type="SUPFAM" id="SSF52172">
    <property type="entry name" value="CheY-like"/>
    <property type="match status" value="1"/>
</dbReference>
<dbReference type="PANTHER" id="PTHR37299:SF1">
    <property type="entry name" value="STAGE 0 SPORULATION PROTEIN A HOMOLOG"/>
    <property type="match status" value="1"/>
</dbReference>
<dbReference type="InterPro" id="IPR011006">
    <property type="entry name" value="CheY-like_superfamily"/>
</dbReference>
<comment type="caution">
    <text evidence="3">The sequence shown here is derived from an EMBL/GenBank/DDBJ whole genome shotgun (WGS) entry which is preliminary data.</text>
</comment>
<evidence type="ECO:0000313" key="3">
    <source>
        <dbReference type="EMBL" id="MPL65726.1"/>
    </source>
</evidence>
<evidence type="ECO:0000259" key="2">
    <source>
        <dbReference type="PROSITE" id="PS50930"/>
    </source>
</evidence>
<name>A0A644TFI1_9ZZZZ</name>
<evidence type="ECO:0000259" key="1">
    <source>
        <dbReference type="PROSITE" id="PS50110"/>
    </source>
</evidence>
<dbReference type="GO" id="GO:0000156">
    <property type="term" value="F:phosphorelay response regulator activity"/>
    <property type="evidence" value="ECO:0007669"/>
    <property type="project" value="InterPro"/>
</dbReference>
<protein>
    <submittedName>
        <fullName evidence="3">Transcriptional regulatory protein YpdB</fullName>
    </submittedName>
</protein>
<organism evidence="3">
    <name type="scientific">bioreactor metagenome</name>
    <dbReference type="NCBI Taxonomy" id="1076179"/>
    <lineage>
        <taxon>unclassified sequences</taxon>
        <taxon>metagenomes</taxon>
        <taxon>ecological metagenomes</taxon>
    </lineage>
</organism>
<dbReference type="SMART" id="SM00448">
    <property type="entry name" value="REC"/>
    <property type="match status" value="1"/>
</dbReference>
<dbReference type="Pfam" id="PF00072">
    <property type="entry name" value="Response_reg"/>
    <property type="match status" value="1"/>
</dbReference>
<dbReference type="InterPro" id="IPR001789">
    <property type="entry name" value="Sig_transdc_resp-reg_receiver"/>
</dbReference>
<dbReference type="PROSITE" id="PS50110">
    <property type="entry name" value="RESPONSE_REGULATORY"/>
    <property type="match status" value="1"/>
</dbReference>
<feature type="domain" description="Response regulatory" evidence="1">
    <location>
        <begin position="3"/>
        <end position="117"/>
    </location>
</feature>
<accession>A0A644TFI1</accession>
<feature type="domain" description="HTH LytTR-type" evidence="2">
    <location>
        <begin position="140"/>
        <end position="245"/>
    </location>
</feature>
<dbReference type="InterPro" id="IPR046947">
    <property type="entry name" value="LytR-like"/>
</dbReference>
<dbReference type="PANTHER" id="PTHR37299">
    <property type="entry name" value="TRANSCRIPTIONAL REGULATOR-RELATED"/>
    <property type="match status" value="1"/>
</dbReference>
<dbReference type="InterPro" id="IPR007492">
    <property type="entry name" value="LytTR_DNA-bd_dom"/>
</dbReference>
<dbReference type="SMART" id="SM00850">
    <property type="entry name" value="LytTR"/>
    <property type="match status" value="1"/>
</dbReference>
<dbReference type="Gene3D" id="2.40.50.1020">
    <property type="entry name" value="LytTr DNA-binding domain"/>
    <property type="match status" value="1"/>
</dbReference>
<dbReference type="AlphaFoldDB" id="A0A644TFI1"/>
<reference evidence="3" key="1">
    <citation type="submission" date="2019-08" db="EMBL/GenBank/DDBJ databases">
        <authorList>
            <person name="Kucharzyk K."/>
            <person name="Murdoch R.W."/>
            <person name="Higgins S."/>
            <person name="Loffler F."/>
        </authorList>
    </citation>
    <scope>NUCLEOTIDE SEQUENCE</scope>
</reference>
<dbReference type="PROSITE" id="PS50930">
    <property type="entry name" value="HTH_LYTTR"/>
    <property type="match status" value="1"/>
</dbReference>
<proteinExistence type="predicted"/>
<dbReference type="EMBL" id="VSSQ01000029">
    <property type="protein sequence ID" value="MPL65726.1"/>
    <property type="molecule type" value="Genomic_DNA"/>
</dbReference>
<gene>
    <name evidence="3" type="primary">ypdB_1</name>
    <name evidence="3" type="ORF">SDC9_11390</name>
</gene>
<dbReference type="Pfam" id="PF04397">
    <property type="entry name" value="LytTR"/>
    <property type="match status" value="1"/>
</dbReference>
<dbReference type="GO" id="GO:0003677">
    <property type="term" value="F:DNA binding"/>
    <property type="evidence" value="ECO:0007669"/>
    <property type="project" value="InterPro"/>
</dbReference>
<dbReference type="Gene3D" id="3.40.50.2300">
    <property type="match status" value="1"/>
</dbReference>